<dbReference type="AlphaFoldDB" id="A0A1V8XDX0"/>
<protein>
    <submittedName>
        <fullName evidence="4">Restriction endonuclease</fullName>
    </submittedName>
</protein>
<dbReference type="RefSeq" id="WP_010718916.1">
    <property type="nucleotide sequence ID" value="NZ_AP027299.1"/>
</dbReference>
<dbReference type="EMBL" id="CABEEP010000001">
    <property type="protein sequence ID" value="VTQ65104.1"/>
    <property type="molecule type" value="Genomic_DNA"/>
</dbReference>
<gene>
    <name evidence="3" type="ORF">EB03_00998</name>
    <name evidence="4" type="ORF">NCTC12204_01652</name>
</gene>
<keyword evidence="4" id="KW-0540">Nuclease</keyword>
<keyword evidence="4" id="KW-0255">Endonuclease</keyword>
<organism evidence="4 6">
    <name type="scientific">Enterococcus hirae</name>
    <dbReference type="NCBI Taxonomy" id="1354"/>
    <lineage>
        <taxon>Bacteria</taxon>
        <taxon>Bacillati</taxon>
        <taxon>Bacillota</taxon>
        <taxon>Bacilli</taxon>
        <taxon>Lactobacillales</taxon>
        <taxon>Enterococcaceae</taxon>
        <taxon>Enterococcus</taxon>
    </lineage>
</organism>
<keyword evidence="1" id="KW-0378">Hydrolase</keyword>
<accession>A0A1V8XDX0</accession>
<reference evidence="3 5" key="1">
    <citation type="submission" date="2015-06" db="EMBL/GenBank/DDBJ databases">
        <title>The Genome Sequence of Enterococcus hirae 88EA1.</title>
        <authorList>
            <consortium name="The Broad Institute Genomics Platform"/>
            <consortium name="The Broad Institute Genome Sequencing Center for Infectious Disease"/>
            <person name="Earl A.M."/>
            <person name="Van Tyne D."/>
            <person name="Lebreton F."/>
            <person name="Saavedra J.T."/>
            <person name="Gilmore M.S."/>
            <person name="Manson McGuire A."/>
            <person name="Clock S."/>
            <person name="Crupain M."/>
            <person name="Rangan U."/>
            <person name="Young S."/>
            <person name="Abouelleil A."/>
            <person name="Cao P."/>
            <person name="Chapman S.B."/>
            <person name="Griggs A."/>
            <person name="Priest M."/>
            <person name="Shea T."/>
            <person name="Wortman J."/>
            <person name="Nusbaum C."/>
            <person name="Birren B."/>
        </authorList>
    </citation>
    <scope>NUCLEOTIDE SEQUENCE [LARGE SCALE GENOMIC DNA]</scope>
    <source>
        <strain evidence="3 5">88EA1</strain>
    </source>
</reference>
<dbReference type="InterPro" id="IPR011856">
    <property type="entry name" value="tRNA_endonuc-like_dom_sf"/>
</dbReference>
<proteinExistence type="predicted"/>
<reference evidence="4 6" key="2">
    <citation type="submission" date="2019-05" db="EMBL/GenBank/DDBJ databases">
        <authorList>
            <consortium name="Pathogen Informatics"/>
        </authorList>
    </citation>
    <scope>NUCLEOTIDE SEQUENCE [LARGE SCALE GENOMIC DNA]</scope>
    <source>
        <strain evidence="4 6">NCTC12204</strain>
    </source>
</reference>
<dbReference type="GO" id="GO:0016787">
    <property type="term" value="F:hydrolase activity"/>
    <property type="evidence" value="ECO:0007669"/>
    <property type="project" value="UniProtKB-KW"/>
</dbReference>
<evidence type="ECO:0000259" key="2">
    <source>
        <dbReference type="Pfam" id="PF04471"/>
    </source>
</evidence>
<dbReference type="Proteomes" id="UP000253498">
    <property type="component" value="Unassembled WGS sequence"/>
</dbReference>
<dbReference type="Gene3D" id="3.40.1350.10">
    <property type="match status" value="1"/>
</dbReference>
<sequence length="250" mass="28888">MVFKFLQKFKEANQLESSAQEVVSKQYLEIRKTSFVQKKDEKIVIDFLSDMDKDFGSSQDDRVRQGEHFEQFLAAAFRLAGYGVEITKKSYVKDHRKYVGDGGVDLILTKEKKRIAVQAKSNRLNAKPTPTLIGRKDITNFSGISNKNWDKKMFITTSFFYQQVYEEIEQNEKAKEIEWYDRYGLLQLLNQIIPDTMLKFQLLNSLPMGIKICPKCSEGIIINCRNGKTGHLFKACSLHCGHTEKFNTTE</sequence>
<dbReference type="EMBL" id="LESJ01000004">
    <property type="protein sequence ID" value="RBT69328.1"/>
    <property type="molecule type" value="Genomic_DNA"/>
</dbReference>
<evidence type="ECO:0000313" key="4">
    <source>
        <dbReference type="EMBL" id="VTQ65104.1"/>
    </source>
</evidence>
<dbReference type="GO" id="GO:0009307">
    <property type="term" value="P:DNA restriction-modification system"/>
    <property type="evidence" value="ECO:0007669"/>
    <property type="project" value="InterPro"/>
</dbReference>
<name>A0A1V8XDX0_ENTHR</name>
<dbReference type="Pfam" id="PF04471">
    <property type="entry name" value="Mrr_cat"/>
    <property type="match status" value="1"/>
</dbReference>
<dbReference type="GO" id="GO:0003677">
    <property type="term" value="F:DNA binding"/>
    <property type="evidence" value="ECO:0007669"/>
    <property type="project" value="InterPro"/>
</dbReference>
<evidence type="ECO:0000256" key="1">
    <source>
        <dbReference type="ARBA" id="ARBA00022801"/>
    </source>
</evidence>
<feature type="domain" description="Restriction endonuclease type IV Mrr" evidence="2">
    <location>
        <begin position="65"/>
        <end position="189"/>
    </location>
</feature>
<dbReference type="InterPro" id="IPR007560">
    <property type="entry name" value="Restrct_endonuc_IV_Mrr"/>
</dbReference>
<comment type="caution">
    <text evidence="4">The sequence shown here is derived from an EMBL/GenBank/DDBJ whole genome shotgun (WGS) entry which is preliminary data.</text>
</comment>
<evidence type="ECO:0000313" key="6">
    <source>
        <dbReference type="Proteomes" id="UP000352698"/>
    </source>
</evidence>
<evidence type="ECO:0000313" key="3">
    <source>
        <dbReference type="EMBL" id="RBT69328.1"/>
    </source>
</evidence>
<dbReference type="Proteomes" id="UP000352698">
    <property type="component" value="Unassembled WGS sequence"/>
</dbReference>
<evidence type="ECO:0000313" key="5">
    <source>
        <dbReference type="Proteomes" id="UP000253498"/>
    </source>
</evidence>
<dbReference type="GO" id="GO:0004519">
    <property type="term" value="F:endonuclease activity"/>
    <property type="evidence" value="ECO:0007669"/>
    <property type="project" value="UniProtKB-KW"/>
</dbReference>
<dbReference type="InterPro" id="IPR011335">
    <property type="entry name" value="Restrct_endonuc-II-like"/>
</dbReference>
<dbReference type="SUPFAM" id="SSF52980">
    <property type="entry name" value="Restriction endonuclease-like"/>
    <property type="match status" value="1"/>
</dbReference>